<reference evidence="2" key="1">
    <citation type="journal article" date="2018" name="Nat. Microbiol.">
        <title>Leveraging single-cell genomics to expand the fungal tree of life.</title>
        <authorList>
            <person name="Ahrendt S.R."/>
            <person name="Quandt C.A."/>
            <person name="Ciobanu D."/>
            <person name="Clum A."/>
            <person name="Salamov A."/>
            <person name="Andreopoulos B."/>
            <person name="Cheng J.F."/>
            <person name="Woyke T."/>
            <person name="Pelin A."/>
            <person name="Henrissat B."/>
            <person name="Reynolds N.K."/>
            <person name="Benny G.L."/>
            <person name="Smith M.E."/>
            <person name="James T.Y."/>
            <person name="Grigoriev I.V."/>
        </authorList>
    </citation>
    <scope>NUCLEOTIDE SEQUENCE [LARGE SCALE GENOMIC DNA]</scope>
    <source>
        <strain evidence="2">CSF55</strain>
    </source>
</reference>
<gene>
    <name evidence="1" type="ORF">ROZALSC1DRAFT_25394</name>
</gene>
<evidence type="ECO:0000313" key="1">
    <source>
        <dbReference type="EMBL" id="RKP16333.1"/>
    </source>
</evidence>
<protein>
    <recommendedName>
        <fullName evidence="3">WD40 repeat-like protein</fullName>
    </recommendedName>
</protein>
<evidence type="ECO:0000313" key="2">
    <source>
        <dbReference type="Proteomes" id="UP000281549"/>
    </source>
</evidence>
<feature type="non-terminal residue" evidence="1">
    <location>
        <position position="353"/>
    </location>
</feature>
<sequence>MTSNSFSFSTSCIEKESLCTNFKISYVYYNKIDHRITLGSKNGHVAIIMNDRLHYVLLYQNEIIFLAENIDKLVSVSRNGGIAIWSLYDYSCEKNIETNLNDITDVCMIGEWIIIAQNYVNRKKIMNSNCRSVCGFDDNLGIVMDDVTMIVEFKGFNENEFVVKWQENMPEAKKIIEYNREFMIVTNDAIKTVGKENSTTVKSLDSKNTPTSMGIYFGTSLVSWNSLMDLPENLKAEDYCVLYNPLKIYEYDECIKLVLEDKTFSLNKRPWQFKAIKASNEEIILNNDDCRMSCTVTAYLQTSSTNGKIEFMGTEDGTLFCIDGTVKTRLLDHQNEITDIVPIQIKREDESFQ</sequence>
<dbReference type="SUPFAM" id="SSF50978">
    <property type="entry name" value="WD40 repeat-like"/>
    <property type="match status" value="1"/>
</dbReference>
<dbReference type="AlphaFoldDB" id="A0A4P9YAN3"/>
<dbReference type="EMBL" id="ML006663">
    <property type="protein sequence ID" value="RKP16333.1"/>
    <property type="molecule type" value="Genomic_DNA"/>
</dbReference>
<evidence type="ECO:0008006" key="3">
    <source>
        <dbReference type="Google" id="ProtNLM"/>
    </source>
</evidence>
<name>A0A4P9YAN3_ROZAC</name>
<dbReference type="Proteomes" id="UP000281549">
    <property type="component" value="Unassembled WGS sequence"/>
</dbReference>
<accession>A0A4P9YAN3</accession>
<organism evidence="1 2">
    <name type="scientific">Rozella allomycis (strain CSF55)</name>
    <dbReference type="NCBI Taxonomy" id="988480"/>
    <lineage>
        <taxon>Eukaryota</taxon>
        <taxon>Fungi</taxon>
        <taxon>Fungi incertae sedis</taxon>
        <taxon>Cryptomycota</taxon>
        <taxon>Cryptomycota incertae sedis</taxon>
        <taxon>Rozella</taxon>
    </lineage>
</organism>
<proteinExistence type="predicted"/>
<dbReference type="InterPro" id="IPR036322">
    <property type="entry name" value="WD40_repeat_dom_sf"/>
</dbReference>